<proteinExistence type="inferred from homology"/>
<accession>A0A6P1MA31</accession>
<dbReference type="PANTHER" id="PTHR30559:SF0">
    <property type="entry name" value="FRUCTOSE-BISPHOSPHATE ALDOLASE"/>
    <property type="match status" value="1"/>
</dbReference>
<evidence type="ECO:0000256" key="10">
    <source>
        <dbReference type="PIRSR" id="PIRSR001359-2"/>
    </source>
</evidence>
<dbReference type="NCBIfam" id="NF006628">
    <property type="entry name" value="PRK09197.1"/>
    <property type="match status" value="1"/>
</dbReference>
<name>A0A6P1MA31_9BACT</name>
<dbReference type="GO" id="GO:0004332">
    <property type="term" value="F:fructose-bisphosphate aldolase activity"/>
    <property type="evidence" value="ECO:0007669"/>
    <property type="project" value="UniProtKB-EC"/>
</dbReference>
<dbReference type="SUPFAM" id="SSF51569">
    <property type="entry name" value="Aldolase"/>
    <property type="match status" value="1"/>
</dbReference>
<comment type="function">
    <text evidence="12">Catalyzes the aldol condensation of dihydroxyacetone phosphate (DHAP or glycerone-phosphate) with glyceraldehyde 3-phosphate (G3P) to form fructose 1,6-bisphosphate (FBP) in gluconeogenesis and the reverse reaction in glycolysis.</text>
</comment>
<gene>
    <name evidence="13" type="primary">fbaA</name>
    <name evidence="13" type="ORF">GT409_05620</name>
</gene>
<evidence type="ECO:0000256" key="7">
    <source>
        <dbReference type="ARBA" id="ARBA00023152"/>
    </source>
</evidence>
<evidence type="ECO:0000313" key="14">
    <source>
        <dbReference type="Proteomes" id="UP000464954"/>
    </source>
</evidence>
<comment type="cofactor">
    <cofactor evidence="11 12">
        <name>Zn(2+)</name>
        <dbReference type="ChEBI" id="CHEBI:29105"/>
    </cofactor>
    <text evidence="11 12">Binds 2 Zn(2+) ions per subunit. One is catalytic and the other provides a structural contribution.</text>
</comment>
<keyword evidence="6 11" id="KW-0862">Zinc</keyword>
<dbReference type="AlphaFoldDB" id="A0A6P1MA31"/>
<keyword evidence="5 11" id="KW-0479">Metal-binding</keyword>
<sequence>MGSKIFDEVKPGVATGDDVQKIFKIAKENQFALPAVNVVGSDSINGVMEAAAAVNSPVIIQFSNGGAQFNAGKGLKMDGQQAQILGAVTGAKHVHDLAEAYGVVVILHTDHAAKKLLPWIDGLLDAGEAFYKETGKPLFSSHMLDLSEETLQENVETCAKYLERMSKIDMTLEIELGCTGGEEDGVDNSDMDESKLYTQPEDVAYAYETLSKISPRFTIAASFGNVHGVYKPGNVKLTPTILRDSQKYVAEKFGTDTDQPINFVFHGGSGSSQEEITEAISYGVIKMNIDTDTQWATWSGVLNFYKENEGYLQGQLGNPEGADKPNKKFYDPRVWLRKGQESMVARIKQAFEDLNALDRN</sequence>
<feature type="binding site" evidence="10">
    <location>
        <begin position="288"/>
        <end position="291"/>
    </location>
    <ligand>
        <name>dihydroxyacetone phosphate</name>
        <dbReference type="ChEBI" id="CHEBI:57642"/>
    </ligand>
</feature>
<protein>
    <recommendedName>
        <fullName evidence="4 12">Fructose-bisphosphate aldolase</fullName>
        <shortName evidence="12">FBP aldolase</shortName>
        <ecNumber evidence="4 12">4.1.2.13</ecNumber>
    </recommendedName>
</protein>
<evidence type="ECO:0000256" key="9">
    <source>
        <dbReference type="PIRSR" id="PIRSR001359-1"/>
    </source>
</evidence>
<dbReference type="Pfam" id="PF01116">
    <property type="entry name" value="F_bP_aldolase"/>
    <property type="match status" value="1"/>
</dbReference>
<evidence type="ECO:0000256" key="5">
    <source>
        <dbReference type="ARBA" id="ARBA00022723"/>
    </source>
</evidence>
<comment type="pathway">
    <text evidence="2 12">Carbohydrate degradation; glycolysis; D-glyceraldehyde 3-phosphate and glycerone phosphate from D-glucose: step 4/4.</text>
</comment>
<evidence type="ECO:0000256" key="12">
    <source>
        <dbReference type="RuleBase" id="RU366023"/>
    </source>
</evidence>
<dbReference type="RefSeq" id="WP_160627768.1">
    <property type="nucleotide sequence ID" value="NZ_CP047593.1"/>
</dbReference>
<feature type="binding site" evidence="11">
    <location>
        <position position="266"/>
    </location>
    <ligand>
        <name>Zn(2+)</name>
        <dbReference type="ChEBI" id="CHEBI:29105"/>
        <label>1</label>
        <note>catalytic</note>
    </ligand>
</feature>
<evidence type="ECO:0000256" key="3">
    <source>
        <dbReference type="ARBA" id="ARBA00005812"/>
    </source>
</evidence>
<feature type="binding site" evidence="11">
    <location>
        <position position="111"/>
    </location>
    <ligand>
        <name>Zn(2+)</name>
        <dbReference type="ChEBI" id="CHEBI:29105"/>
        <label>1</label>
        <note>catalytic</note>
    </ligand>
</feature>
<dbReference type="NCBIfam" id="TIGR01520">
    <property type="entry name" value="FruBisAldo_II_A"/>
    <property type="match status" value="1"/>
</dbReference>
<feature type="binding site" evidence="11">
    <location>
        <position position="145"/>
    </location>
    <ligand>
        <name>Zn(2+)</name>
        <dbReference type="ChEBI" id="CHEBI:29105"/>
        <label>2</label>
    </ligand>
</feature>
<dbReference type="EC" id="4.1.2.13" evidence="4 12"/>
<dbReference type="UniPathway" id="UPA00109">
    <property type="reaction ID" value="UER00183"/>
</dbReference>
<feature type="binding site" evidence="10">
    <location>
        <begin position="267"/>
        <end position="269"/>
    </location>
    <ligand>
        <name>dihydroxyacetone phosphate</name>
        <dbReference type="ChEBI" id="CHEBI:57642"/>
    </ligand>
</feature>
<feature type="binding site" evidence="10">
    <location>
        <position position="228"/>
    </location>
    <ligand>
        <name>dihydroxyacetone phosphate</name>
        <dbReference type="ChEBI" id="CHEBI:57642"/>
    </ligand>
</feature>
<comment type="catalytic activity">
    <reaction evidence="1 12">
        <text>beta-D-fructose 1,6-bisphosphate = D-glyceraldehyde 3-phosphate + dihydroxyacetone phosphate</text>
        <dbReference type="Rhea" id="RHEA:14729"/>
        <dbReference type="ChEBI" id="CHEBI:32966"/>
        <dbReference type="ChEBI" id="CHEBI:57642"/>
        <dbReference type="ChEBI" id="CHEBI:59776"/>
        <dbReference type="EC" id="4.1.2.13"/>
    </reaction>
</comment>
<dbReference type="GO" id="GO:0006094">
    <property type="term" value="P:gluconeogenesis"/>
    <property type="evidence" value="ECO:0007669"/>
    <property type="project" value="TreeGrafter"/>
</dbReference>
<keyword evidence="7 12" id="KW-0324">Glycolysis</keyword>
<feature type="active site" description="Proton donor" evidence="9">
    <location>
        <position position="110"/>
    </location>
</feature>
<dbReference type="EMBL" id="CP047593">
    <property type="protein sequence ID" value="QHI68948.1"/>
    <property type="molecule type" value="Genomic_DNA"/>
</dbReference>
<evidence type="ECO:0000256" key="4">
    <source>
        <dbReference type="ARBA" id="ARBA00013068"/>
    </source>
</evidence>
<dbReference type="KEGG" id="taer:GT409_05620"/>
<keyword evidence="8 12" id="KW-0456">Lyase</keyword>
<dbReference type="GO" id="GO:0008270">
    <property type="term" value="F:zinc ion binding"/>
    <property type="evidence" value="ECO:0007669"/>
    <property type="project" value="UniProtKB-UniRule"/>
</dbReference>
<evidence type="ECO:0000313" key="13">
    <source>
        <dbReference type="EMBL" id="QHI68948.1"/>
    </source>
</evidence>
<dbReference type="FunFam" id="3.20.20.70:FF:000013">
    <property type="entry name" value="Class II fructose-bisphosphate aldolase"/>
    <property type="match status" value="1"/>
</dbReference>
<organism evidence="13 14">
    <name type="scientific">Tichowtungia aerotolerans</name>
    <dbReference type="NCBI Taxonomy" id="2697043"/>
    <lineage>
        <taxon>Bacteria</taxon>
        <taxon>Pseudomonadati</taxon>
        <taxon>Kiritimatiellota</taxon>
        <taxon>Tichowtungiia</taxon>
        <taxon>Tichowtungiales</taxon>
        <taxon>Tichowtungiaceae</taxon>
        <taxon>Tichowtungia</taxon>
    </lineage>
</organism>
<dbReference type="InterPro" id="IPR006411">
    <property type="entry name" value="Fruct_bisP_bact"/>
</dbReference>
<dbReference type="Proteomes" id="UP000464954">
    <property type="component" value="Chromosome"/>
</dbReference>
<evidence type="ECO:0000256" key="6">
    <source>
        <dbReference type="ARBA" id="ARBA00022833"/>
    </source>
</evidence>
<evidence type="ECO:0000256" key="1">
    <source>
        <dbReference type="ARBA" id="ARBA00000441"/>
    </source>
</evidence>
<evidence type="ECO:0000256" key="2">
    <source>
        <dbReference type="ARBA" id="ARBA00004714"/>
    </source>
</evidence>
<dbReference type="CDD" id="cd00946">
    <property type="entry name" value="FBP_aldolase_IIA"/>
    <property type="match status" value="1"/>
</dbReference>
<dbReference type="PROSITE" id="PS00806">
    <property type="entry name" value="ALDOLASE_CLASS_II_2"/>
    <property type="match status" value="1"/>
</dbReference>
<comment type="similarity">
    <text evidence="3 12">Belongs to the class II fructose-bisphosphate aldolase family.</text>
</comment>
<evidence type="ECO:0000256" key="11">
    <source>
        <dbReference type="PIRSR" id="PIRSR001359-3"/>
    </source>
</evidence>
<dbReference type="Gene3D" id="3.20.20.70">
    <property type="entry name" value="Aldolase class I"/>
    <property type="match status" value="1"/>
</dbReference>
<reference evidence="13 14" key="1">
    <citation type="submission" date="2020-01" db="EMBL/GenBank/DDBJ databases">
        <title>Ponticoccus aerotolerans gen. nov., sp. nov., an anaerobic bacterium and proposal of Ponticoccusceae fam. nov., Ponticoccusles ord. nov. and Ponticoccuse classis nov. in the phylum Kiritimatiellaeota.</title>
        <authorList>
            <person name="Zhou L.Y."/>
            <person name="Du Z.J."/>
        </authorList>
    </citation>
    <scope>NUCLEOTIDE SEQUENCE [LARGE SCALE GENOMIC DNA]</scope>
    <source>
        <strain evidence="13 14">S-5007</strain>
    </source>
</reference>
<evidence type="ECO:0000256" key="8">
    <source>
        <dbReference type="ARBA" id="ARBA00023239"/>
    </source>
</evidence>
<feature type="binding site" evidence="11">
    <location>
        <position position="175"/>
    </location>
    <ligand>
        <name>Zn(2+)</name>
        <dbReference type="ChEBI" id="CHEBI:29105"/>
        <label>2</label>
    </ligand>
</feature>
<feature type="binding site" evidence="11">
    <location>
        <position position="227"/>
    </location>
    <ligand>
        <name>Zn(2+)</name>
        <dbReference type="ChEBI" id="CHEBI:29105"/>
        <label>1</label>
        <note>catalytic</note>
    </ligand>
</feature>
<dbReference type="PIRSF" id="PIRSF001359">
    <property type="entry name" value="F_bP_aldolase_II"/>
    <property type="match status" value="1"/>
</dbReference>
<dbReference type="GO" id="GO:0005829">
    <property type="term" value="C:cytosol"/>
    <property type="evidence" value="ECO:0007669"/>
    <property type="project" value="TreeGrafter"/>
</dbReference>
<dbReference type="PANTHER" id="PTHR30559">
    <property type="entry name" value="FRUCTOSE-BISPHOSPHATE ALDOLASE CLASS 2"/>
    <property type="match status" value="1"/>
</dbReference>
<dbReference type="GO" id="GO:0006096">
    <property type="term" value="P:glycolytic process"/>
    <property type="evidence" value="ECO:0007669"/>
    <property type="project" value="UniProtKB-UniPathway"/>
</dbReference>
<dbReference type="NCBIfam" id="TIGR00167">
    <property type="entry name" value="cbbA"/>
    <property type="match status" value="1"/>
</dbReference>
<dbReference type="InterPro" id="IPR000771">
    <property type="entry name" value="FBA_II"/>
</dbReference>
<dbReference type="InterPro" id="IPR013785">
    <property type="entry name" value="Aldolase_TIM"/>
</dbReference>
<keyword evidence="14" id="KW-1185">Reference proteome</keyword>